<feature type="transmembrane region" description="Helical" evidence="9">
    <location>
        <begin position="85"/>
        <end position="103"/>
    </location>
</feature>
<evidence type="ECO:0000313" key="10">
    <source>
        <dbReference type="EMBL" id="SSX05845.1"/>
    </source>
</evidence>
<keyword evidence="6 9" id="KW-0812">Transmembrane</keyword>
<keyword evidence="8 9" id="KW-0472">Membrane</keyword>
<gene>
    <name evidence="10" type="primary">CSON013187</name>
</gene>
<feature type="transmembrane region" description="Helical" evidence="9">
    <location>
        <begin position="20"/>
        <end position="43"/>
    </location>
</feature>
<evidence type="ECO:0000256" key="4">
    <source>
        <dbReference type="ARBA" id="ARBA00022448"/>
    </source>
</evidence>
<accession>A0A336KR43</accession>
<feature type="transmembrane region" description="Helical" evidence="9">
    <location>
        <begin position="115"/>
        <end position="136"/>
    </location>
</feature>
<evidence type="ECO:0000256" key="9">
    <source>
        <dbReference type="RuleBase" id="RU368035"/>
    </source>
</evidence>
<evidence type="ECO:0000256" key="7">
    <source>
        <dbReference type="ARBA" id="ARBA00022989"/>
    </source>
</evidence>
<comment type="catalytic activity">
    <reaction evidence="1 9">
        <text>riboflavin(in) = riboflavin(out)</text>
        <dbReference type="Rhea" id="RHEA:35015"/>
        <dbReference type="ChEBI" id="CHEBI:57986"/>
    </reaction>
</comment>
<dbReference type="AlphaFoldDB" id="A0A336KR43"/>
<dbReference type="PANTHER" id="PTHR12929:SF10">
    <property type="entry name" value="RIBOFLAVIN TRANSPORTER"/>
    <property type="match status" value="1"/>
</dbReference>
<reference evidence="10" key="1">
    <citation type="submission" date="2018-04" db="EMBL/GenBank/DDBJ databases">
        <authorList>
            <person name="Go L.Y."/>
            <person name="Mitchell J.A."/>
        </authorList>
    </citation>
    <scope>NUCLEOTIDE SEQUENCE</scope>
    <source>
        <tissue evidence="10">Whole organism</tissue>
    </source>
</reference>
<feature type="transmembrane region" description="Helical" evidence="9">
    <location>
        <begin position="201"/>
        <end position="221"/>
    </location>
</feature>
<dbReference type="GO" id="GO:0032217">
    <property type="term" value="F:riboflavin transmembrane transporter activity"/>
    <property type="evidence" value="ECO:0007669"/>
    <property type="project" value="UniProtKB-UniRule"/>
</dbReference>
<comment type="similarity">
    <text evidence="3 9">Belongs to the riboflavin transporter family.</text>
</comment>
<evidence type="ECO:0000256" key="3">
    <source>
        <dbReference type="ARBA" id="ARBA00006366"/>
    </source>
</evidence>
<evidence type="ECO:0000256" key="2">
    <source>
        <dbReference type="ARBA" id="ARBA00004651"/>
    </source>
</evidence>
<sequence>MPCTEILNNPRYKRITLHTLSIIFGFSSWMGVNAIFLEVPIIINSAPEGWKLSSYIVLIVQSGNIGVLLYNILQKYWPVKDAYLIYGMLGLGCLGSLLIGFLYDHTIELWGHERSLPLFIFTFMFALVACTSSVMMMPYMGRFLKQYIITYCMGVGIAGFISSILALGQGSGSTTDECVPSNSTESGFEPVQVPPRFSVELFFFIHFFLYLLSATAFILIVKMKKFRSEYAHITIRDGNDYTFKRHEKEGSDTDLQDSSKILYEKLNLISTTEYRYLMTLTGVLSIICNSVLPSIQSFSTLPYGTSTHHYSAIFSLMANPIADIIRLYTPERSVKGITCLVGVLAIPATYIFVIALMSPNPPLQDHFMGAFLSIAAWTIYTGMYSFINVSIITIFRQQGGKSLVYNGTTAQVGSFIGAIIFFILVNFTNIFKNPLTIFYCFHSDENARKTRAL</sequence>
<dbReference type="Pfam" id="PF06237">
    <property type="entry name" value="SLC52_ribofla_tr"/>
    <property type="match status" value="1"/>
</dbReference>
<feature type="transmembrane region" description="Helical" evidence="9">
    <location>
        <begin position="370"/>
        <end position="391"/>
    </location>
</feature>
<keyword evidence="5 9" id="KW-1003">Cell membrane</keyword>
<keyword evidence="4 9" id="KW-0813">Transport</keyword>
<evidence type="ECO:0000313" key="11">
    <source>
        <dbReference type="EMBL" id="SSX26204.1"/>
    </source>
</evidence>
<protein>
    <recommendedName>
        <fullName evidence="9">Riboflavin transporter</fullName>
    </recommendedName>
</protein>
<evidence type="ECO:0000256" key="8">
    <source>
        <dbReference type="ARBA" id="ARBA00023136"/>
    </source>
</evidence>
<dbReference type="EMBL" id="UFQT01000656">
    <property type="protein sequence ID" value="SSX26204.1"/>
    <property type="molecule type" value="Genomic_DNA"/>
</dbReference>
<feature type="transmembrane region" description="Helical" evidence="9">
    <location>
        <begin position="337"/>
        <end position="358"/>
    </location>
</feature>
<proteinExistence type="inferred from homology"/>
<dbReference type="EMBL" id="UFQS01000656">
    <property type="protein sequence ID" value="SSX05845.1"/>
    <property type="molecule type" value="Genomic_DNA"/>
</dbReference>
<dbReference type="SUPFAM" id="SSF103473">
    <property type="entry name" value="MFS general substrate transporter"/>
    <property type="match status" value="1"/>
</dbReference>
<name>A0A336KR43_CULSO</name>
<dbReference type="InterPro" id="IPR009357">
    <property type="entry name" value="Riboflavin_transptr"/>
</dbReference>
<dbReference type="GO" id="GO:0005886">
    <property type="term" value="C:plasma membrane"/>
    <property type="evidence" value="ECO:0007669"/>
    <property type="project" value="UniProtKB-SubCell"/>
</dbReference>
<dbReference type="OMA" id="CTWIGTN"/>
<organism evidence="10">
    <name type="scientific">Culicoides sonorensis</name>
    <name type="common">Biting midge</name>
    <dbReference type="NCBI Taxonomy" id="179676"/>
    <lineage>
        <taxon>Eukaryota</taxon>
        <taxon>Metazoa</taxon>
        <taxon>Ecdysozoa</taxon>
        <taxon>Arthropoda</taxon>
        <taxon>Hexapoda</taxon>
        <taxon>Insecta</taxon>
        <taxon>Pterygota</taxon>
        <taxon>Neoptera</taxon>
        <taxon>Endopterygota</taxon>
        <taxon>Diptera</taxon>
        <taxon>Nematocera</taxon>
        <taxon>Chironomoidea</taxon>
        <taxon>Ceratopogonidae</taxon>
        <taxon>Ceratopogoninae</taxon>
        <taxon>Culicoides</taxon>
        <taxon>Monoculicoides</taxon>
    </lineage>
</organism>
<reference evidence="11" key="2">
    <citation type="submission" date="2018-07" db="EMBL/GenBank/DDBJ databases">
        <authorList>
            <person name="Quirk P.G."/>
            <person name="Krulwich T.A."/>
        </authorList>
    </citation>
    <scope>NUCLEOTIDE SEQUENCE</scope>
</reference>
<evidence type="ECO:0000256" key="1">
    <source>
        <dbReference type="ARBA" id="ARBA00000215"/>
    </source>
</evidence>
<comment type="function">
    <text evidence="9">Plasma membrane transporter mediating the uptake by cells of the water soluble vitamin B2/riboflavin that plays a key role in biochemical oxidation-reduction reactions of the carbohydrate, lipid, and amino acid metabolism.</text>
</comment>
<feature type="transmembrane region" description="Helical" evidence="9">
    <location>
        <begin position="55"/>
        <end position="73"/>
    </location>
</feature>
<evidence type="ECO:0000256" key="6">
    <source>
        <dbReference type="ARBA" id="ARBA00022692"/>
    </source>
</evidence>
<dbReference type="InterPro" id="IPR036259">
    <property type="entry name" value="MFS_trans_sf"/>
</dbReference>
<comment type="subcellular location">
    <subcellularLocation>
        <location evidence="2 9">Cell membrane</location>
        <topology evidence="2 9">Multi-pass membrane protein</topology>
    </subcellularLocation>
</comment>
<feature type="transmembrane region" description="Helical" evidence="9">
    <location>
        <begin position="148"/>
        <end position="167"/>
    </location>
</feature>
<dbReference type="PANTHER" id="PTHR12929">
    <property type="entry name" value="SOLUTE CARRIER FAMILY 52"/>
    <property type="match status" value="1"/>
</dbReference>
<keyword evidence="7 9" id="KW-1133">Transmembrane helix</keyword>
<dbReference type="VEuPathDB" id="VectorBase:CSON013187"/>
<evidence type="ECO:0000256" key="5">
    <source>
        <dbReference type="ARBA" id="ARBA00022475"/>
    </source>
</evidence>
<feature type="transmembrane region" description="Helical" evidence="9">
    <location>
        <begin position="403"/>
        <end position="425"/>
    </location>
</feature>